<dbReference type="RefSeq" id="WP_116592218.1">
    <property type="nucleotide sequence ID" value="NZ_JBGUNC010000050.1"/>
</dbReference>
<evidence type="ECO:0000313" key="1">
    <source>
        <dbReference type="EMBL" id="PWB86861.1"/>
    </source>
</evidence>
<organism evidence="1 2">
    <name type="scientific">Methanobrevibacter thaueri</name>
    <dbReference type="NCBI Taxonomy" id="190975"/>
    <lineage>
        <taxon>Archaea</taxon>
        <taxon>Methanobacteriati</taxon>
        <taxon>Methanobacteriota</taxon>
        <taxon>Methanomada group</taxon>
        <taxon>Methanobacteria</taxon>
        <taxon>Methanobacteriales</taxon>
        <taxon>Methanobacteriaceae</taxon>
        <taxon>Methanobrevibacter</taxon>
    </lineage>
</organism>
<reference evidence="1 2" key="1">
    <citation type="submission" date="2017-03" db="EMBL/GenBank/DDBJ databases">
        <title>Genome sequence of Methanobrevibacter thaueri.</title>
        <authorList>
            <person name="Poehlein A."/>
            <person name="Seedorf H."/>
            <person name="Daniel R."/>
        </authorList>
    </citation>
    <scope>NUCLEOTIDE SEQUENCE [LARGE SCALE GENOMIC DNA]</scope>
    <source>
        <strain evidence="1 2">DSM 11995</strain>
    </source>
</reference>
<dbReference type="AlphaFoldDB" id="A0A315XMT6"/>
<evidence type="ECO:0000313" key="2">
    <source>
        <dbReference type="Proteomes" id="UP000251717"/>
    </source>
</evidence>
<gene>
    <name evidence="1" type="ORF">MBBTH_12750</name>
</gene>
<keyword evidence="2" id="KW-1185">Reference proteome</keyword>
<dbReference type="EMBL" id="MZGS01000023">
    <property type="protein sequence ID" value="PWB86861.1"/>
    <property type="molecule type" value="Genomic_DNA"/>
</dbReference>
<protein>
    <submittedName>
        <fullName evidence="1">Uncharacterized protein</fullName>
    </submittedName>
</protein>
<proteinExistence type="predicted"/>
<comment type="caution">
    <text evidence="1">The sequence shown here is derived from an EMBL/GenBank/DDBJ whole genome shotgun (WGS) entry which is preliminary data.</text>
</comment>
<sequence>MKKIIILGLILIFTIGIVSATDIDLNNIKAPDSYKIADEDSLFSSLSDLEIKFEEFELEDINKTVEDSEDVEEDHAFANNTNFNYTVVPGAIKNTFNFTDDLNKMYGCVELIEINNQKYTVMIWGNDGTPDEIINNATQCLEKFNQLNDFTPIDTSSYI</sequence>
<dbReference type="Proteomes" id="UP000251717">
    <property type="component" value="Unassembled WGS sequence"/>
</dbReference>
<accession>A0A315XMT6</accession>
<name>A0A315XMT6_9EURY</name>